<comment type="function">
    <text evidence="5">Involved in ribosomal large subunit assembly.</text>
</comment>
<feature type="region of interest" description="Disordered" evidence="6">
    <location>
        <begin position="292"/>
        <end position="339"/>
    </location>
</feature>
<dbReference type="Proteomes" id="UP000242457">
    <property type="component" value="Unassembled WGS sequence"/>
</dbReference>
<proteinExistence type="inferred from homology"/>
<dbReference type="AlphaFoldDB" id="A0A2A3EPB0"/>
<gene>
    <name evidence="7" type="ORF">APICC_01745</name>
</gene>
<feature type="region of interest" description="Disordered" evidence="6">
    <location>
        <begin position="240"/>
        <end position="259"/>
    </location>
</feature>
<dbReference type="GO" id="GO:0005634">
    <property type="term" value="C:nucleus"/>
    <property type="evidence" value="ECO:0007669"/>
    <property type="project" value="UniProtKB-SubCell"/>
</dbReference>
<accession>A0A2A3EPB0</accession>
<evidence type="ECO:0000256" key="1">
    <source>
        <dbReference type="ARBA" id="ARBA00004123"/>
    </source>
</evidence>
<evidence type="ECO:0000256" key="6">
    <source>
        <dbReference type="SAM" id="MobiDB-lite"/>
    </source>
</evidence>
<evidence type="ECO:0000313" key="7">
    <source>
        <dbReference type="EMBL" id="PBC32871.1"/>
    </source>
</evidence>
<evidence type="ECO:0000313" key="8">
    <source>
        <dbReference type="Proteomes" id="UP000242457"/>
    </source>
</evidence>
<evidence type="ECO:0000256" key="4">
    <source>
        <dbReference type="ARBA" id="ARBA00023242"/>
    </source>
</evidence>
<dbReference type="GO" id="GO:0042254">
    <property type="term" value="P:ribosome biogenesis"/>
    <property type="evidence" value="ECO:0007669"/>
    <property type="project" value="UniProtKB-KW"/>
</dbReference>
<organism evidence="7 8">
    <name type="scientific">Apis cerana cerana</name>
    <name type="common">Oriental honeybee</name>
    <dbReference type="NCBI Taxonomy" id="94128"/>
    <lineage>
        <taxon>Eukaryota</taxon>
        <taxon>Metazoa</taxon>
        <taxon>Ecdysozoa</taxon>
        <taxon>Arthropoda</taxon>
        <taxon>Hexapoda</taxon>
        <taxon>Insecta</taxon>
        <taxon>Pterygota</taxon>
        <taxon>Neoptera</taxon>
        <taxon>Endopterygota</taxon>
        <taxon>Hymenoptera</taxon>
        <taxon>Apocrita</taxon>
        <taxon>Aculeata</taxon>
        <taxon>Apoidea</taxon>
        <taxon>Anthophila</taxon>
        <taxon>Apidae</taxon>
        <taxon>Apis</taxon>
    </lineage>
</organism>
<comment type="subcellular location">
    <subcellularLocation>
        <location evidence="1 5">Nucleus</location>
    </subcellularLocation>
</comment>
<name>A0A2A3EPB0_APICC</name>
<feature type="compositionally biased region" description="Basic residues" evidence="6">
    <location>
        <begin position="307"/>
        <end position="339"/>
    </location>
</feature>
<evidence type="ECO:0000256" key="5">
    <source>
        <dbReference type="RuleBase" id="RU364132"/>
    </source>
</evidence>
<protein>
    <recommendedName>
        <fullName evidence="5">Ribosome biogenesis regulatory protein</fullName>
    </recommendedName>
</protein>
<evidence type="ECO:0000256" key="2">
    <source>
        <dbReference type="ARBA" id="ARBA00010077"/>
    </source>
</evidence>
<reference evidence="7 8" key="1">
    <citation type="submission" date="2014-07" db="EMBL/GenBank/DDBJ databases">
        <title>Genomic and transcriptomic analysis on Apis cerana provide comprehensive insights into honey bee biology.</title>
        <authorList>
            <person name="Diao Q."/>
            <person name="Sun L."/>
            <person name="Zheng H."/>
            <person name="Zheng H."/>
            <person name="Xu S."/>
            <person name="Wang S."/>
            <person name="Zeng Z."/>
            <person name="Hu F."/>
            <person name="Su S."/>
            <person name="Wu J."/>
        </authorList>
    </citation>
    <scope>NUCLEOTIDE SEQUENCE [LARGE SCALE GENOMIC DNA]</scope>
    <source>
        <tissue evidence="7">Pupae without intestine</tissue>
    </source>
</reference>
<dbReference type="InterPro" id="IPR007023">
    <property type="entry name" value="Ribosom_reg"/>
</dbReference>
<dbReference type="EMBL" id="KZ288212">
    <property type="protein sequence ID" value="PBC32871.1"/>
    <property type="molecule type" value="Genomic_DNA"/>
</dbReference>
<dbReference type="Pfam" id="PF04939">
    <property type="entry name" value="RRS1"/>
    <property type="match status" value="1"/>
</dbReference>
<comment type="similarity">
    <text evidence="2 5">Belongs to the RRS1 family.</text>
</comment>
<keyword evidence="4 5" id="KW-0539">Nucleus</keyword>
<sequence>MDSKDIVNSILENNTEEKDTRTTIVNKDIEVETDLGTLLASDYNNLDLKAIKSQPEEYLKSLTRDNVQILINKIWELPTERIDEVIVAKLPKQKFILPRSRQIPKPKPLTKWQQFAKEKGIKSKKKSKSKLKWDEVLQKWIPTFGYKRSKAIEQKEWLVEVNDEGKAMEDPFTAAKIAKEERKSKNELQRLHNIAKTKNIKIPKVGLPTKEHFSDSQQLSQAVTIARTSTASLGKFQDRLPKEKDAKGIAKQVPGMKRKAEEIPKNLQEEKKRNTNLADSILKSNTKILCEDFSVPKTKPVKADNKKNKKGTKAKGAKKPKAGKGQRNMRLKVGGRKRR</sequence>
<keyword evidence="8" id="KW-1185">Reference proteome</keyword>
<dbReference type="OrthoDB" id="28455at2759"/>
<evidence type="ECO:0000256" key="3">
    <source>
        <dbReference type="ARBA" id="ARBA00022517"/>
    </source>
</evidence>
<dbReference type="STRING" id="94128.A0A2A3EPB0"/>
<keyword evidence="3 5" id="KW-0690">Ribosome biogenesis</keyword>